<dbReference type="GO" id="GO:0019208">
    <property type="term" value="F:phosphatase regulator activity"/>
    <property type="evidence" value="ECO:0007669"/>
    <property type="project" value="TreeGrafter"/>
</dbReference>
<comment type="caution">
    <text evidence="5">The sequence shown here is derived from an EMBL/GenBank/DDBJ whole genome shotgun (WGS) entry which is preliminary data.</text>
</comment>
<keyword evidence="2" id="KW-0040">ANK repeat</keyword>
<name>A0A5C6MYM8_9TELE</name>
<dbReference type="GO" id="GO:0019901">
    <property type="term" value="F:protein kinase binding"/>
    <property type="evidence" value="ECO:0007669"/>
    <property type="project" value="InterPro"/>
</dbReference>
<keyword evidence="1" id="KW-0677">Repeat</keyword>
<gene>
    <name evidence="5" type="ORF">D4764_06G0013190</name>
</gene>
<feature type="domain" description="cGMP-dependent protein kinase interacting" evidence="4">
    <location>
        <begin position="41"/>
        <end position="162"/>
    </location>
</feature>
<dbReference type="InterPro" id="IPR031775">
    <property type="entry name" value="PRKG1_interact"/>
</dbReference>
<reference evidence="5 6" key="1">
    <citation type="submission" date="2019-04" db="EMBL/GenBank/DDBJ databases">
        <title>Chromosome genome assembly for Takifugu flavidus.</title>
        <authorList>
            <person name="Xiao S."/>
        </authorList>
    </citation>
    <scope>NUCLEOTIDE SEQUENCE [LARGE SCALE GENOMIC DNA]</scope>
    <source>
        <strain evidence="5">HTHZ2018</strain>
        <tissue evidence="5">Muscle</tissue>
    </source>
</reference>
<evidence type="ECO:0000313" key="5">
    <source>
        <dbReference type="EMBL" id="TWW59789.1"/>
    </source>
</evidence>
<dbReference type="InterPro" id="IPR051226">
    <property type="entry name" value="PP1_Regulatory_Subunit"/>
</dbReference>
<accession>A0A5C6MYM8</accession>
<evidence type="ECO:0000256" key="1">
    <source>
        <dbReference type="ARBA" id="ARBA00022737"/>
    </source>
</evidence>
<organism evidence="5 6">
    <name type="scientific">Takifugu flavidus</name>
    <name type="common">sansaifugu</name>
    <dbReference type="NCBI Taxonomy" id="433684"/>
    <lineage>
        <taxon>Eukaryota</taxon>
        <taxon>Metazoa</taxon>
        <taxon>Chordata</taxon>
        <taxon>Craniata</taxon>
        <taxon>Vertebrata</taxon>
        <taxon>Euteleostomi</taxon>
        <taxon>Actinopterygii</taxon>
        <taxon>Neopterygii</taxon>
        <taxon>Teleostei</taxon>
        <taxon>Neoteleostei</taxon>
        <taxon>Acanthomorphata</taxon>
        <taxon>Eupercaria</taxon>
        <taxon>Tetraodontiformes</taxon>
        <taxon>Tetradontoidea</taxon>
        <taxon>Tetraodontidae</taxon>
        <taxon>Takifugu</taxon>
    </lineage>
</organism>
<evidence type="ECO:0000313" key="6">
    <source>
        <dbReference type="Proteomes" id="UP000324091"/>
    </source>
</evidence>
<feature type="coiled-coil region" evidence="3">
    <location>
        <begin position="119"/>
        <end position="156"/>
    </location>
</feature>
<dbReference type="PANTHER" id="PTHR24179:SF27">
    <property type="entry name" value="PROTEIN PHOSPHATASE 1 REGULATORY SUBUNIT 12C"/>
    <property type="match status" value="1"/>
</dbReference>
<dbReference type="Proteomes" id="UP000324091">
    <property type="component" value="Chromosome 6"/>
</dbReference>
<sequence>MLMVLVLFSRMKLRRVRWTTPMGTSTGRTNWETGQLTTERWLYFRLLQDNLELKEKLQEMELLLSQNKVELERLRQSQEGDRPALMELGKFSDPFCPLLSSDPSVARTVINSCDSSQEKLSLQRRAVELEDELKVLGDLRSDNQRLKDENAALIRVISKLSR</sequence>
<proteinExistence type="predicted"/>
<evidence type="ECO:0000256" key="3">
    <source>
        <dbReference type="SAM" id="Coils"/>
    </source>
</evidence>
<protein>
    <submittedName>
        <fullName evidence="5">Protein phosphatase 1 regulatory subunit 12C</fullName>
    </submittedName>
</protein>
<keyword evidence="3" id="KW-0175">Coiled coil</keyword>
<dbReference type="GO" id="GO:0005737">
    <property type="term" value="C:cytoplasm"/>
    <property type="evidence" value="ECO:0007669"/>
    <property type="project" value="TreeGrafter"/>
</dbReference>
<dbReference type="EMBL" id="RHFK02000019">
    <property type="protein sequence ID" value="TWW59789.1"/>
    <property type="molecule type" value="Genomic_DNA"/>
</dbReference>
<dbReference type="AlphaFoldDB" id="A0A5C6MYM8"/>
<evidence type="ECO:0000259" key="4">
    <source>
        <dbReference type="Pfam" id="PF15898"/>
    </source>
</evidence>
<feature type="coiled-coil region" evidence="3">
    <location>
        <begin position="50"/>
        <end position="77"/>
    </location>
</feature>
<dbReference type="Pfam" id="PF15898">
    <property type="entry name" value="PRKG1_interact"/>
    <property type="match status" value="1"/>
</dbReference>
<dbReference type="Gene3D" id="6.10.250.1820">
    <property type="match status" value="1"/>
</dbReference>
<keyword evidence="6" id="KW-1185">Reference proteome</keyword>
<dbReference type="PANTHER" id="PTHR24179">
    <property type="entry name" value="PROTEIN PHOSPHATASE 1 REGULATORY SUBUNIT 12"/>
    <property type="match status" value="1"/>
</dbReference>
<dbReference type="GO" id="GO:0004857">
    <property type="term" value="F:enzyme inhibitor activity"/>
    <property type="evidence" value="ECO:0007669"/>
    <property type="project" value="TreeGrafter"/>
</dbReference>
<evidence type="ECO:0000256" key="2">
    <source>
        <dbReference type="ARBA" id="ARBA00023043"/>
    </source>
</evidence>